<accession>A0A433MVX6</accession>
<gene>
    <name evidence="1" type="ORF">PCC6912_65490</name>
</gene>
<protein>
    <submittedName>
        <fullName evidence="1">Uncharacterized protein</fullName>
    </submittedName>
</protein>
<evidence type="ECO:0000313" key="1">
    <source>
        <dbReference type="EMBL" id="RUR72068.1"/>
    </source>
</evidence>
<dbReference type="Proteomes" id="UP000268857">
    <property type="component" value="Unassembled WGS sequence"/>
</dbReference>
<name>A0A433MVX6_CHLFR</name>
<evidence type="ECO:0000313" key="2">
    <source>
        <dbReference type="Proteomes" id="UP000268857"/>
    </source>
</evidence>
<sequence length="77" mass="8362">MSITVQGTIERRDIGTGAWALVTDEGVTYEILRGADKKLLHPGQKAKVTGKVREDVMTMAMIGPALEVKSFELLSSD</sequence>
<dbReference type="EMBL" id="RSCJ01000060">
    <property type="protein sequence ID" value="RUR72068.1"/>
    <property type="molecule type" value="Genomic_DNA"/>
</dbReference>
<proteinExistence type="predicted"/>
<dbReference type="AlphaFoldDB" id="A0A433MVX6"/>
<dbReference type="RefSeq" id="WP_016873348.1">
    <property type="nucleotide sequence ID" value="NZ_AJLN01000041.1"/>
</dbReference>
<comment type="caution">
    <text evidence="1">The sequence shown here is derived from an EMBL/GenBank/DDBJ whole genome shotgun (WGS) entry which is preliminary data.</text>
</comment>
<keyword evidence="2" id="KW-1185">Reference proteome</keyword>
<reference evidence="1 2" key="1">
    <citation type="journal article" date="2019" name="Genome Biol. Evol.">
        <title>Day and night: Metabolic profiles and evolutionary relationships of six axenic non-marine cyanobacteria.</title>
        <authorList>
            <person name="Will S.E."/>
            <person name="Henke P."/>
            <person name="Boedeker C."/>
            <person name="Huang S."/>
            <person name="Brinkmann H."/>
            <person name="Rohde M."/>
            <person name="Jarek M."/>
            <person name="Friedl T."/>
            <person name="Seufert S."/>
            <person name="Schumacher M."/>
            <person name="Overmann J."/>
            <person name="Neumann-Schaal M."/>
            <person name="Petersen J."/>
        </authorList>
    </citation>
    <scope>NUCLEOTIDE SEQUENCE [LARGE SCALE GENOMIC DNA]</scope>
    <source>
        <strain evidence="1 2">PCC 6912</strain>
    </source>
</reference>
<dbReference type="OrthoDB" id="4869430at2"/>
<organism evidence="1 2">
    <name type="scientific">Chlorogloeopsis fritschii PCC 6912</name>
    <dbReference type="NCBI Taxonomy" id="211165"/>
    <lineage>
        <taxon>Bacteria</taxon>
        <taxon>Bacillati</taxon>
        <taxon>Cyanobacteriota</taxon>
        <taxon>Cyanophyceae</taxon>
        <taxon>Nostocales</taxon>
        <taxon>Chlorogloeopsidaceae</taxon>
        <taxon>Chlorogloeopsis</taxon>
    </lineage>
</organism>
<dbReference type="STRING" id="211165.GCA_000317285_00782"/>